<organism evidence="1 2">
    <name type="scientific">Chryseobacterium viscerum</name>
    <dbReference type="NCBI Taxonomy" id="1037377"/>
    <lineage>
        <taxon>Bacteria</taxon>
        <taxon>Pseudomonadati</taxon>
        <taxon>Bacteroidota</taxon>
        <taxon>Flavobacteriia</taxon>
        <taxon>Flavobacteriales</taxon>
        <taxon>Weeksellaceae</taxon>
        <taxon>Chryseobacterium group</taxon>
        <taxon>Chryseobacterium</taxon>
    </lineage>
</organism>
<reference evidence="1 2" key="1">
    <citation type="submission" date="2018-04" db="EMBL/GenBank/DDBJ databases">
        <title>Chryseobacterium oncorhynchi 701B-08T from rainbow trout, and Chryseobacterium viscerum 687B-08T from diseased fish.</title>
        <authorList>
            <person name="Jeong J.-J."/>
            <person name="Lee Y.J."/>
            <person name="Pathiraja D."/>
            <person name="Park B."/>
            <person name="Choi I.-G."/>
            <person name="Kim K.D."/>
        </authorList>
    </citation>
    <scope>NUCLEOTIDE SEQUENCE [LARGE SCALE GENOMIC DNA]</scope>
    <source>
        <strain evidence="1 2">687B-08</strain>
    </source>
</reference>
<dbReference type="Gene3D" id="1.20.120.1620">
    <property type="match status" value="1"/>
</dbReference>
<evidence type="ECO:0000313" key="1">
    <source>
        <dbReference type="EMBL" id="PWN60963.1"/>
    </source>
</evidence>
<sequence length="146" mass="16577">MKKIAIVISGCFLVSCTVNKSNFKEELTVQNYKDRTFQKCLLKGYENKELVNKIYSIDKTLYNPIAIALFDDGIDVFLTFKISKMKKDSLGSIGKISEAKAGKSVFGNCLYVYKSKELDKFATKQINKYKKVKDLDSLILSKNPSF</sequence>
<dbReference type="PROSITE" id="PS51257">
    <property type="entry name" value="PROKAR_LIPOPROTEIN"/>
    <property type="match status" value="1"/>
</dbReference>
<dbReference type="InterPro" id="IPR038314">
    <property type="entry name" value="T6SS_sf"/>
</dbReference>
<dbReference type="AlphaFoldDB" id="A0A316WKH2"/>
<evidence type="ECO:0008006" key="3">
    <source>
        <dbReference type="Google" id="ProtNLM"/>
    </source>
</evidence>
<proteinExistence type="predicted"/>
<protein>
    <recommendedName>
        <fullName evidence="3">Lipoprotein</fullName>
    </recommendedName>
</protein>
<comment type="caution">
    <text evidence="1">The sequence shown here is derived from an EMBL/GenBank/DDBJ whole genome shotgun (WGS) entry which is preliminary data.</text>
</comment>
<gene>
    <name evidence="1" type="ORF">C1634_012900</name>
</gene>
<dbReference type="EMBL" id="PPEG02000005">
    <property type="protein sequence ID" value="PWN60963.1"/>
    <property type="molecule type" value="Genomic_DNA"/>
</dbReference>
<dbReference type="RefSeq" id="WP_103232732.1">
    <property type="nucleotide sequence ID" value="NZ_PPEG02000005.1"/>
</dbReference>
<accession>A0A316WKH2</accession>
<evidence type="ECO:0000313" key="2">
    <source>
        <dbReference type="Proteomes" id="UP000236413"/>
    </source>
</evidence>
<name>A0A316WKH2_9FLAO</name>
<dbReference type="Proteomes" id="UP000236413">
    <property type="component" value="Unassembled WGS sequence"/>
</dbReference>